<evidence type="ECO:0000313" key="1">
    <source>
        <dbReference type="EMBL" id="JAH48021.1"/>
    </source>
</evidence>
<dbReference type="EMBL" id="GBXM01060556">
    <property type="protein sequence ID" value="JAH48021.1"/>
    <property type="molecule type" value="Transcribed_RNA"/>
</dbReference>
<protein>
    <submittedName>
        <fullName evidence="1">Uncharacterized protein</fullName>
    </submittedName>
</protein>
<accession>A0A0E9T2Z4</accession>
<reference evidence="1" key="1">
    <citation type="submission" date="2014-11" db="EMBL/GenBank/DDBJ databases">
        <authorList>
            <person name="Amaro Gonzalez C."/>
        </authorList>
    </citation>
    <scope>NUCLEOTIDE SEQUENCE</scope>
</reference>
<organism evidence="1">
    <name type="scientific">Anguilla anguilla</name>
    <name type="common">European freshwater eel</name>
    <name type="synonym">Muraena anguilla</name>
    <dbReference type="NCBI Taxonomy" id="7936"/>
    <lineage>
        <taxon>Eukaryota</taxon>
        <taxon>Metazoa</taxon>
        <taxon>Chordata</taxon>
        <taxon>Craniata</taxon>
        <taxon>Vertebrata</taxon>
        <taxon>Euteleostomi</taxon>
        <taxon>Actinopterygii</taxon>
        <taxon>Neopterygii</taxon>
        <taxon>Teleostei</taxon>
        <taxon>Anguilliformes</taxon>
        <taxon>Anguillidae</taxon>
        <taxon>Anguilla</taxon>
    </lineage>
</organism>
<name>A0A0E9T2Z4_ANGAN</name>
<sequence>MLTLLYHSTSIALEI</sequence>
<reference evidence="1" key="2">
    <citation type="journal article" date="2015" name="Fish Shellfish Immunol.">
        <title>Early steps in the European eel (Anguilla anguilla)-Vibrio vulnificus interaction in the gills: Role of the RtxA13 toxin.</title>
        <authorList>
            <person name="Callol A."/>
            <person name="Pajuelo D."/>
            <person name="Ebbesson L."/>
            <person name="Teles M."/>
            <person name="MacKenzie S."/>
            <person name="Amaro C."/>
        </authorList>
    </citation>
    <scope>NUCLEOTIDE SEQUENCE</scope>
</reference>
<proteinExistence type="predicted"/>